<dbReference type="EMBL" id="JACHGJ010000014">
    <property type="protein sequence ID" value="MBB6482587.1"/>
    <property type="molecule type" value="Genomic_DNA"/>
</dbReference>
<accession>A0A841RHC4</accession>
<dbReference type="PANTHER" id="PTHR33525">
    <property type="match status" value="1"/>
</dbReference>
<reference evidence="3 4" key="1">
    <citation type="submission" date="2020-08" db="EMBL/GenBank/DDBJ databases">
        <title>Genomic Encyclopedia of Type Strains, Phase IV (KMG-IV): sequencing the most valuable type-strain genomes for metagenomic binning, comparative biology and taxonomic classification.</title>
        <authorList>
            <person name="Goeker M."/>
        </authorList>
    </citation>
    <scope>NUCLEOTIDE SEQUENCE [LARGE SCALE GENOMIC DNA]</scope>
    <source>
        <strain evidence="3 4">DSM 2461</strain>
    </source>
</reference>
<dbReference type="InterPro" id="IPR052340">
    <property type="entry name" value="RNase_Y/CdgJ"/>
</dbReference>
<dbReference type="SMART" id="SM00471">
    <property type="entry name" value="HDc"/>
    <property type="match status" value="1"/>
</dbReference>
<gene>
    <name evidence="3" type="ORF">HNR50_004288</name>
</gene>
<dbReference type="GO" id="GO:0016740">
    <property type="term" value="F:transferase activity"/>
    <property type="evidence" value="ECO:0007669"/>
    <property type="project" value="UniProtKB-KW"/>
</dbReference>
<name>A0A841RHC4_9SPIO</name>
<dbReference type="InterPro" id="IPR013976">
    <property type="entry name" value="HDOD"/>
</dbReference>
<evidence type="ECO:0000313" key="3">
    <source>
        <dbReference type="EMBL" id="MBB6482587.1"/>
    </source>
</evidence>
<dbReference type="AlphaFoldDB" id="A0A841RHC4"/>
<comment type="caution">
    <text evidence="3">The sequence shown here is derived from an EMBL/GenBank/DDBJ whole genome shotgun (WGS) entry which is preliminary data.</text>
</comment>
<dbReference type="NCBIfam" id="TIGR00277">
    <property type="entry name" value="HDIG"/>
    <property type="match status" value="1"/>
</dbReference>
<keyword evidence="3" id="KW-0808">Transferase</keyword>
<protein>
    <submittedName>
        <fullName evidence="3">Putative nucleotidyltransferase with HDIG domain</fullName>
    </submittedName>
</protein>
<dbReference type="InterPro" id="IPR006674">
    <property type="entry name" value="HD_domain"/>
</dbReference>
<dbReference type="InterPro" id="IPR003607">
    <property type="entry name" value="HD/PDEase_dom"/>
</dbReference>
<dbReference type="RefSeq" id="WP_184748824.1">
    <property type="nucleotide sequence ID" value="NZ_JACHGJ010000014.1"/>
</dbReference>
<dbReference type="SUPFAM" id="SSF109604">
    <property type="entry name" value="HD-domain/PDEase-like"/>
    <property type="match status" value="1"/>
</dbReference>
<feature type="domain" description="HD" evidence="1">
    <location>
        <begin position="323"/>
        <end position="449"/>
    </location>
</feature>
<evidence type="ECO:0000313" key="4">
    <source>
        <dbReference type="Proteomes" id="UP000587760"/>
    </source>
</evidence>
<organism evidence="3 4">
    <name type="scientific">Spirochaeta isovalerica</name>
    <dbReference type="NCBI Taxonomy" id="150"/>
    <lineage>
        <taxon>Bacteria</taxon>
        <taxon>Pseudomonadati</taxon>
        <taxon>Spirochaetota</taxon>
        <taxon>Spirochaetia</taxon>
        <taxon>Spirochaetales</taxon>
        <taxon>Spirochaetaceae</taxon>
        <taxon>Spirochaeta</taxon>
    </lineage>
</organism>
<keyword evidence="4" id="KW-1185">Reference proteome</keyword>
<dbReference type="CDD" id="cd00077">
    <property type="entry name" value="HDc"/>
    <property type="match status" value="1"/>
</dbReference>
<proteinExistence type="predicted"/>
<dbReference type="InterPro" id="IPR006675">
    <property type="entry name" value="HDIG_dom"/>
</dbReference>
<feature type="domain" description="HDOD" evidence="2">
    <location>
        <begin position="234"/>
        <end position="426"/>
    </location>
</feature>
<dbReference type="PROSITE" id="PS51831">
    <property type="entry name" value="HD"/>
    <property type="match status" value="1"/>
</dbReference>
<dbReference type="PROSITE" id="PS51833">
    <property type="entry name" value="HDOD"/>
    <property type="match status" value="1"/>
</dbReference>
<evidence type="ECO:0000259" key="1">
    <source>
        <dbReference type="PROSITE" id="PS51831"/>
    </source>
</evidence>
<dbReference type="PANTHER" id="PTHR33525:SF3">
    <property type="entry name" value="RIBONUCLEASE Y"/>
    <property type="match status" value="1"/>
</dbReference>
<dbReference type="Proteomes" id="UP000587760">
    <property type="component" value="Unassembled WGS sequence"/>
</dbReference>
<dbReference type="Gene3D" id="1.10.3210.10">
    <property type="entry name" value="Hypothetical protein af1432"/>
    <property type="match status" value="1"/>
</dbReference>
<evidence type="ECO:0000259" key="2">
    <source>
        <dbReference type="PROSITE" id="PS51833"/>
    </source>
</evidence>
<sequence length="493" mass="56919">MALNIDREKIIRAVRQSIPLAITTYKLPHETEMDLENVLGMFLKEMDQDMLKDRLAYRLRELAVNAKKANTKRVYFEDKGLDLANKEQYEEGMRNFKEETFNNLDYYLNLQKEKGLYIKIIFHSRGKKFKISIKNNVEINRKEQMRIYDRIARSRAFDSMEEAFAEVLDDSEGAGLGIVILILMLRKMGLDEESFEIEGENGVTTASITIPMGEVHLEKLELLTRQIVDEIEALPQFPDNIVHLQKLINDPDSEIAEIARRIATDPSLTADLLKTVNSAQFMLPNKVDNIADAVKMVGLRGLKNLLYSYGTEKILNFPEKKELWEHAHRTAYYSYNLARNRRLKKEMVDDAYIGGILHDMGKIVFSNVHPMLIERIQEFSTEKEIPGELFERLSAGYNHAEVGAKIAEKWNFPDSLVAAIGYHHNPEASPADYKPLVYTIYLANAICNLEKKEISFDQLDEKVLAFFRISNESQIKHIMTRLSKDFENERSKI</sequence>
<dbReference type="Pfam" id="PF08668">
    <property type="entry name" value="HDOD"/>
    <property type="match status" value="1"/>
</dbReference>